<keyword evidence="1" id="KW-1133">Transmembrane helix</keyword>
<feature type="transmembrane region" description="Helical" evidence="1">
    <location>
        <begin position="12"/>
        <end position="32"/>
    </location>
</feature>
<accession>A0A4R3LXH5</accession>
<feature type="transmembrane region" description="Helical" evidence="1">
    <location>
        <begin position="95"/>
        <end position="113"/>
    </location>
</feature>
<feature type="transmembrane region" description="Helical" evidence="1">
    <location>
        <begin position="69"/>
        <end position="88"/>
    </location>
</feature>
<gene>
    <name evidence="2" type="ORF">EDC64_110162</name>
</gene>
<evidence type="ECO:0000313" key="3">
    <source>
        <dbReference type="Proteomes" id="UP000294664"/>
    </source>
</evidence>
<name>A0A4R3LXH5_9HYPH</name>
<protein>
    <submittedName>
        <fullName evidence="2">Branched-subunit amino acid transport protein AzlD</fullName>
    </submittedName>
</protein>
<dbReference type="OrthoDB" id="7855510at2"/>
<dbReference type="EMBL" id="SMAI01000010">
    <property type="protein sequence ID" value="TCT03297.1"/>
    <property type="molecule type" value="Genomic_DNA"/>
</dbReference>
<keyword evidence="1" id="KW-0472">Membrane</keyword>
<feature type="transmembrane region" description="Helical" evidence="1">
    <location>
        <begin position="44"/>
        <end position="63"/>
    </location>
</feature>
<sequence length="114" mass="12259">MIDFSSEWTAILIVILVGFLPSEIWRMLAVIAGRRMDEGSEAFLWVKAVATALLAAVVARLIFVPTGALVEVPLWLRLLCIVGGIAAFTAIRRSVLAGVVVGEAILVLGAWWLG</sequence>
<dbReference type="Pfam" id="PF05437">
    <property type="entry name" value="AzlD"/>
    <property type="match status" value="1"/>
</dbReference>
<evidence type="ECO:0000313" key="2">
    <source>
        <dbReference type="EMBL" id="TCT03297.1"/>
    </source>
</evidence>
<keyword evidence="3" id="KW-1185">Reference proteome</keyword>
<dbReference type="RefSeq" id="WP_132033138.1">
    <property type="nucleotide sequence ID" value="NZ_SMAI01000010.1"/>
</dbReference>
<dbReference type="InterPro" id="IPR008407">
    <property type="entry name" value="Brnchd-chn_aa_trnsp_AzlD"/>
</dbReference>
<dbReference type="AlphaFoldDB" id="A0A4R3LXH5"/>
<dbReference type="Proteomes" id="UP000294664">
    <property type="component" value="Unassembled WGS sequence"/>
</dbReference>
<evidence type="ECO:0000256" key="1">
    <source>
        <dbReference type="SAM" id="Phobius"/>
    </source>
</evidence>
<keyword evidence="1" id="KW-0812">Transmembrane</keyword>
<organism evidence="2 3">
    <name type="scientific">Aquabacter spiritensis</name>
    <dbReference type="NCBI Taxonomy" id="933073"/>
    <lineage>
        <taxon>Bacteria</taxon>
        <taxon>Pseudomonadati</taxon>
        <taxon>Pseudomonadota</taxon>
        <taxon>Alphaproteobacteria</taxon>
        <taxon>Hyphomicrobiales</taxon>
        <taxon>Xanthobacteraceae</taxon>
        <taxon>Aquabacter</taxon>
    </lineage>
</organism>
<comment type="caution">
    <text evidence="2">The sequence shown here is derived from an EMBL/GenBank/DDBJ whole genome shotgun (WGS) entry which is preliminary data.</text>
</comment>
<reference evidence="2 3" key="1">
    <citation type="submission" date="2019-03" db="EMBL/GenBank/DDBJ databases">
        <title>Genomic Encyclopedia of Type Strains, Phase IV (KMG-IV): sequencing the most valuable type-strain genomes for metagenomic binning, comparative biology and taxonomic classification.</title>
        <authorList>
            <person name="Goeker M."/>
        </authorList>
    </citation>
    <scope>NUCLEOTIDE SEQUENCE [LARGE SCALE GENOMIC DNA]</scope>
    <source>
        <strain evidence="2 3">DSM 9035</strain>
    </source>
</reference>
<proteinExistence type="predicted"/>